<feature type="transmembrane region" description="Helical" evidence="2">
    <location>
        <begin position="154"/>
        <end position="172"/>
    </location>
</feature>
<keyword evidence="2" id="KW-0812">Transmembrane</keyword>
<dbReference type="OrthoDB" id="3784821at2759"/>
<gene>
    <name evidence="3" type="ORF">VP1G_02083</name>
</gene>
<evidence type="ECO:0000256" key="1">
    <source>
        <dbReference type="SAM" id="MobiDB-lite"/>
    </source>
</evidence>
<accession>A0A194UST2</accession>
<feature type="compositionally biased region" description="Low complexity" evidence="1">
    <location>
        <begin position="73"/>
        <end position="107"/>
    </location>
</feature>
<feature type="region of interest" description="Disordered" evidence="1">
    <location>
        <begin position="182"/>
        <end position="204"/>
    </location>
</feature>
<feature type="region of interest" description="Disordered" evidence="1">
    <location>
        <begin position="1"/>
        <end position="135"/>
    </location>
</feature>
<proteinExistence type="predicted"/>
<dbReference type="EMBL" id="KN714675">
    <property type="protein sequence ID" value="KUI54689.1"/>
    <property type="molecule type" value="Genomic_DNA"/>
</dbReference>
<feature type="compositionally biased region" description="Low complexity" evidence="1">
    <location>
        <begin position="194"/>
        <end position="204"/>
    </location>
</feature>
<keyword evidence="2" id="KW-0472">Membrane</keyword>
<evidence type="ECO:0000313" key="3">
    <source>
        <dbReference type="EMBL" id="KUI54689.1"/>
    </source>
</evidence>
<evidence type="ECO:0000313" key="4">
    <source>
        <dbReference type="Proteomes" id="UP000078576"/>
    </source>
</evidence>
<reference evidence="4" key="1">
    <citation type="submission" date="2014-12" db="EMBL/GenBank/DDBJ databases">
        <title>Genome Sequence of Valsa Canker Pathogens Uncovers a Specific Adaption of Colonization on Woody Bark.</title>
        <authorList>
            <person name="Yin Z."/>
            <person name="Liu H."/>
            <person name="Gao X."/>
            <person name="Li Z."/>
            <person name="Song N."/>
            <person name="Ke X."/>
            <person name="Dai Q."/>
            <person name="Wu Y."/>
            <person name="Sun Y."/>
            <person name="Xu J.-R."/>
            <person name="Kang Z.K."/>
            <person name="Wang L."/>
            <person name="Huang L."/>
        </authorList>
    </citation>
    <scope>NUCLEOTIDE SEQUENCE [LARGE SCALE GENOMIC DNA]</scope>
    <source>
        <strain evidence="4">SXYL134</strain>
    </source>
</reference>
<name>A0A194UST2_CYTMA</name>
<dbReference type="STRING" id="694573.A0A194UST2"/>
<sequence length="204" mass="20930">MGVAPARTAVPICHGIRQVSTTPPEKGQTIKKKAKESATSAKKTSSPTSTDKAASGEGAAPPSKTQGARKSKAAAPTKASAASTIDAPEPAAPSASATQAAAATSTTRFTLPLTESSAPRAAAVQTGTSTPMRDGTKLKVDPSSPEYKEAARKWIGTIIALPILVVTSYFLFDRLILGNNPSLEAYRSKPRPTPTAETARTGDA</sequence>
<evidence type="ECO:0000256" key="2">
    <source>
        <dbReference type="SAM" id="Phobius"/>
    </source>
</evidence>
<dbReference type="Proteomes" id="UP000078576">
    <property type="component" value="Unassembled WGS sequence"/>
</dbReference>
<keyword evidence="4" id="KW-1185">Reference proteome</keyword>
<keyword evidence="2" id="KW-1133">Transmembrane helix</keyword>
<organism evidence="3 4">
    <name type="scientific">Cytospora mali</name>
    <name type="common">Apple Valsa canker fungus</name>
    <name type="synonym">Valsa mali</name>
    <dbReference type="NCBI Taxonomy" id="578113"/>
    <lineage>
        <taxon>Eukaryota</taxon>
        <taxon>Fungi</taxon>
        <taxon>Dikarya</taxon>
        <taxon>Ascomycota</taxon>
        <taxon>Pezizomycotina</taxon>
        <taxon>Sordariomycetes</taxon>
        <taxon>Sordariomycetidae</taxon>
        <taxon>Diaporthales</taxon>
        <taxon>Cytosporaceae</taxon>
        <taxon>Cytospora</taxon>
    </lineage>
</organism>
<protein>
    <submittedName>
        <fullName evidence="3">Uncharacterized protein</fullName>
    </submittedName>
</protein>
<dbReference type="AlphaFoldDB" id="A0A194UST2"/>
<feature type="compositionally biased region" description="Low complexity" evidence="1">
    <location>
        <begin position="37"/>
        <end position="55"/>
    </location>
</feature>